<sequence length="201" mass="22931">MKRAMTLSICLLVTITSLASSFTSNMSSNFDDKENKEVTLTLEDVKVGQNLSIKDIDGFTLYTKTLKKSGSSNHTFDFSTLPNGTYFFEHDKSNQIKVIPFEVKFGNVTFDASREKIIYKPVVRLVNNYVYLSKLELAKEDVDVAIYYDIDGNQNYNVVHKQTIKDTSNIQCAFKLSVKESGNYRMVIKANGREYVEYFSL</sequence>
<feature type="chain" id="PRO_5045296698" evidence="1">
    <location>
        <begin position="20"/>
        <end position="201"/>
    </location>
</feature>
<organism evidence="2 3">
    <name type="scientific">Formosa undariae</name>
    <dbReference type="NCBI Taxonomy" id="1325436"/>
    <lineage>
        <taxon>Bacteria</taxon>
        <taxon>Pseudomonadati</taxon>
        <taxon>Bacteroidota</taxon>
        <taxon>Flavobacteriia</taxon>
        <taxon>Flavobacteriales</taxon>
        <taxon>Flavobacteriaceae</taxon>
        <taxon>Formosa</taxon>
    </lineage>
</organism>
<dbReference type="EMBL" id="JBHMEZ010000001">
    <property type="protein sequence ID" value="MFB9051900.1"/>
    <property type="molecule type" value="Genomic_DNA"/>
</dbReference>
<gene>
    <name evidence="2" type="ORF">ACFFVB_02300</name>
</gene>
<protein>
    <submittedName>
        <fullName evidence="2">Uncharacterized protein</fullName>
    </submittedName>
</protein>
<keyword evidence="3" id="KW-1185">Reference proteome</keyword>
<dbReference type="RefSeq" id="WP_382380754.1">
    <property type="nucleotide sequence ID" value="NZ_JBHMEZ010000001.1"/>
</dbReference>
<name>A0ABV5EXI6_9FLAO</name>
<evidence type="ECO:0000256" key="1">
    <source>
        <dbReference type="SAM" id="SignalP"/>
    </source>
</evidence>
<dbReference type="Proteomes" id="UP001589605">
    <property type="component" value="Unassembled WGS sequence"/>
</dbReference>
<evidence type="ECO:0000313" key="3">
    <source>
        <dbReference type="Proteomes" id="UP001589605"/>
    </source>
</evidence>
<comment type="caution">
    <text evidence="2">The sequence shown here is derived from an EMBL/GenBank/DDBJ whole genome shotgun (WGS) entry which is preliminary data.</text>
</comment>
<keyword evidence="1" id="KW-0732">Signal</keyword>
<proteinExistence type="predicted"/>
<accession>A0ABV5EXI6</accession>
<reference evidence="2 3" key="1">
    <citation type="submission" date="2024-09" db="EMBL/GenBank/DDBJ databases">
        <authorList>
            <person name="Sun Q."/>
            <person name="Mori K."/>
        </authorList>
    </citation>
    <scope>NUCLEOTIDE SEQUENCE [LARGE SCALE GENOMIC DNA]</scope>
    <source>
        <strain evidence="2 3">CECT 8286</strain>
    </source>
</reference>
<feature type="signal peptide" evidence="1">
    <location>
        <begin position="1"/>
        <end position="19"/>
    </location>
</feature>
<evidence type="ECO:0000313" key="2">
    <source>
        <dbReference type="EMBL" id="MFB9051900.1"/>
    </source>
</evidence>